<dbReference type="InterPro" id="IPR036388">
    <property type="entry name" value="WH-like_DNA-bd_sf"/>
</dbReference>
<dbReference type="InterPro" id="IPR016032">
    <property type="entry name" value="Sig_transdc_resp-reg_C-effctor"/>
</dbReference>
<dbReference type="SUPFAM" id="SSF46894">
    <property type="entry name" value="C-terminal effector domain of the bipartite response regulators"/>
    <property type="match status" value="1"/>
</dbReference>
<dbReference type="Pfam" id="PF00196">
    <property type="entry name" value="GerE"/>
    <property type="match status" value="1"/>
</dbReference>
<reference evidence="2 3" key="1">
    <citation type="submission" date="2018-08" db="EMBL/GenBank/DDBJ databases">
        <title>Diversity &amp; Physiological Properties of Lignin-Decomposing Actinobacteria from Soil.</title>
        <authorList>
            <person name="Roh S.G."/>
            <person name="Kim S.B."/>
        </authorList>
    </citation>
    <scope>NUCLEOTIDE SEQUENCE [LARGE SCALE GENOMIC DNA]</scope>
    <source>
        <strain evidence="2 3">MMS17-GH009</strain>
    </source>
</reference>
<dbReference type="GO" id="GO:0006355">
    <property type="term" value="P:regulation of DNA-templated transcription"/>
    <property type="evidence" value="ECO:0007669"/>
    <property type="project" value="InterPro"/>
</dbReference>
<dbReference type="RefSeq" id="WP_117486818.1">
    <property type="nucleotide sequence ID" value="NZ_QVIG01000001.1"/>
</dbReference>
<dbReference type="EMBL" id="QVIG01000001">
    <property type="protein sequence ID" value="RGD58166.1"/>
    <property type="molecule type" value="Genomic_DNA"/>
</dbReference>
<dbReference type="PANTHER" id="PTHR34293:SF1">
    <property type="entry name" value="HTH-TYPE TRANSCRIPTIONAL REGULATOR TRMBL2"/>
    <property type="match status" value="1"/>
</dbReference>
<organism evidence="2 3">
    <name type="scientific">Kitasatospora xanthocidica</name>
    <dbReference type="NCBI Taxonomy" id="83382"/>
    <lineage>
        <taxon>Bacteria</taxon>
        <taxon>Bacillati</taxon>
        <taxon>Actinomycetota</taxon>
        <taxon>Actinomycetes</taxon>
        <taxon>Kitasatosporales</taxon>
        <taxon>Streptomycetaceae</taxon>
        <taxon>Kitasatospora</taxon>
    </lineage>
</organism>
<sequence>MNPVKTDAVRSSGREALLDRETRLVYEWAVRHRRVEPADLARISTDLGLGEARCRAAVDRLAALCLLVRRPGAGPGCFAAVGPEAAAARLTGREEARLRIAEAELGRRQAALAGLRAEVASLEPVYRAQGGGVDGSVCLLEDAHAAGSALGSVVGAAKEEVLTVQPGGGHPQADLTEALPRDLAALGRGVRLRSLYQHPARFDPPTRSYAELVIAAGAEVRTRAEVPARLVVVDRTTAFVPARLATGAALLVREPSLVAYFVGLFEHEWSQAVPYDTAPRAARTVSREVEDVIAVLLAAGEKDDTIARRLGMSTRTCRRHIAELLARLGAQSRFQAGALAERAGLTVPADATGPC</sequence>
<dbReference type="Proteomes" id="UP000263377">
    <property type="component" value="Unassembled WGS sequence"/>
</dbReference>
<feature type="domain" description="HTH luxR-type" evidence="1">
    <location>
        <begin position="282"/>
        <end position="340"/>
    </location>
</feature>
<comment type="caution">
    <text evidence="2">The sequence shown here is derived from an EMBL/GenBank/DDBJ whole genome shotgun (WGS) entry which is preliminary data.</text>
</comment>
<dbReference type="AlphaFoldDB" id="A0A372ZQN1"/>
<dbReference type="GO" id="GO:0003677">
    <property type="term" value="F:DNA binding"/>
    <property type="evidence" value="ECO:0007669"/>
    <property type="project" value="InterPro"/>
</dbReference>
<dbReference type="InterPro" id="IPR051797">
    <property type="entry name" value="TrmB-like"/>
</dbReference>
<dbReference type="PANTHER" id="PTHR34293">
    <property type="entry name" value="HTH-TYPE TRANSCRIPTIONAL REGULATOR TRMBL2"/>
    <property type="match status" value="1"/>
</dbReference>
<keyword evidence="3" id="KW-1185">Reference proteome</keyword>
<accession>A0A372ZQN1</accession>
<dbReference type="Gene3D" id="1.10.10.10">
    <property type="entry name" value="Winged helix-like DNA-binding domain superfamily/Winged helix DNA-binding domain"/>
    <property type="match status" value="1"/>
</dbReference>
<dbReference type="InterPro" id="IPR000792">
    <property type="entry name" value="Tscrpt_reg_LuxR_C"/>
</dbReference>
<protein>
    <submittedName>
        <fullName evidence="2">LuxR family transcriptional regulator</fullName>
    </submittedName>
</protein>
<dbReference type="SUPFAM" id="SSF56024">
    <property type="entry name" value="Phospholipase D/nuclease"/>
    <property type="match status" value="1"/>
</dbReference>
<evidence type="ECO:0000259" key="1">
    <source>
        <dbReference type="SMART" id="SM00421"/>
    </source>
</evidence>
<dbReference type="SMART" id="SM00421">
    <property type="entry name" value="HTH_LUXR"/>
    <property type="match status" value="1"/>
</dbReference>
<dbReference type="CDD" id="cd06170">
    <property type="entry name" value="LuxR_C_like"/>
    <property type="match status" value="1"/>
</dbReference>
<gene>
    <name evidence="2" type="ORF">DR950_10525</name>
</gene>
<proteinExistence type="predicted"/>
<evidence type="ECO:0000313" key="3">
    <source>
        <dbReference type="Proteomes" id="UP000263377"/>
    </source>
</evidence>
<name>A0A372ZQN1_9ACTN</name>
<evidence type="ECO:0000313" key="2">
    <source>
        <dbReference type="EMBL" id="RGD58166.1"/>
    </source>
</evidence>